<feature type="compositionally biased region" description="Polar residues" evidence="1">
    <location>
        <begin position="63"/>
        <end position="78"/>
    </location>
</feature>
<evidence type="ECO:0000313" key="3">
    <source>
        <dbReference type="EMBL" id="MCA9376613.1"/>
    </source>
</evidence>
<comment type="caution">
    <text evidence="3">The sequence shown here is derived from an EMBL/GenBank/DDBJ whole genome shotgun (WGS) entry which is preliminary data.</text>
</comment>
<evidence type="ECO:0008006" key="5">
    <source>
        <dbReference type="Google" id="ProtNLM"/>
    </source>
</evidence>
<feature type="region of interest" description="Disordered" evidence="1">
    <location>
        <begin position="150"/>
        <end position="176"/>
    </location>
</feature>
<reference evidence="3" key="1">
    <citation type="submission" date="2020-04" db="EMBL/GenBank/DDBJ databases">
        <authorList>
            <person name="Zhang T."/>
        </authorList>
    </citation>
    <scope>NUCLEOTIDE SEQUENCE</scope>
    <source>
        <strain evidence="3">HKST-UBA17</strain>
    </source>
</reference>
<protein>
    <recommendedName>
        <fullName evidence="5">DUF5050 domain-containing protein</fullName>
    </recommendedName>
</protein>
<sequence length="509" mass="56245">MDTAKTPPIPSDESNAQKPLEGKEPLPQSIDPVNGSSEMNSTVDPTDANDTNGTIGTTEINNPRSTNTARPTNDTEASIDNDPNIKVSTGKINANDLDHSSEKTSSEIQGTTVQKSNKFISKLLLALTFLILIAVIGILAYWFGTSRDTDDNDGNDQQITEDESPEGIDDDTDITDGEDAEVVDDVVEEDPLPTMLFYIKDYDIYSYDFDTGAEQLLVDNSEDVMNVGRIDVIDIGTIGFGSCETVTDDFGCALYTYDLESGSLNTVRELGPDEFMMEYDFFDPDTYVYVAETTVLTVYYVDGVSVEVADEVTDGEVYGRGGFEDDDQTMRFNNDGTRFYDISTSSLRSSMDFTIYVYDTSDLSRIMIENSTHPEWIDTDRLIYKSGDGLMTIDLRTNEAVSVTPVGQSAFDPYVLQGTEKVLYTVDMSSTSPEVWVLDLSDGSSRRVVEDAVHGVWVSEDLYVYETIEACTEECMASFMTTGVEFSSDPPVSIPEIQSLYNASSYYSY</sequence>
<name>A0A955I4R7_9BACT</name>
<dbReference type="EMBL" id="JAGQLN010000005">
    <property type="protein sequence ID" value="MCA9376613.1"/>
    <property type="molecule type" value="Genomic_DNA"/>
</dbReference>
<evidence type="ECO:0000256" key="2">
    <source>
        <dbReference type="SAM" id="Phobius"/>
    </source>
</evidence>
<evidence type="ECO:0000313" key="4">
    <source>
        <dbReference type="Proteomes" id="UP000741282"/>
    </source>
</evidence>
<proteinExistence type="predicted"/>
<keyword evidence="2" id="KW-0472">Membrane</keyword>
<keyword evidence="2" id="KW-0812">Transmembrane</keyword>
<reference evidence="3" key="2">
    <citation type="journal article" date="2021" name="Microbiome">
        <title>Successional dynamics and alternative stable states in a saline activated sludge microbial community over 9 years.</title>
        <authorList>
            <person name="Wang Y."/>
            <person name="Ye J."/>
            <person name="Ju F."/>
            <person name="Liu L."/>
            <person name="Boyd J.A."/>
            <person name="Deng Y."/>
            <person name="Parks D.H."/>
            <person name="Jiang X."/>
            <person name="Yin X."/>
            <person name="Woodcroft B.J."/>
            <person name="Tyson G.W."/>
            <person name="Hugenholtz P."/>
            <person name="Polz M.F."/>
            <person name="Zhang T."/>
        </authorList>
    </citation>
    <scope>NUCLEOTIDE SEQUENCE</scope>
    <source>
        <strain evidence="3">HKST-UBA17</strain>
    </source>
</reference>
<evidence type="ECO:0000256" key="1">
    <source>
        <dbReference type="SAM" id="MobiDB-lite"/>
    </source>
</evidence>
<dbReference type="SUPFAM" id="SSF82171">
    <property type="entry name" value="DPP6 N-terminal domain-like"/>
    <property type="match status" value="1"/>
</dbReference>
<accession>A0A955I4R7</accession>
<organism evidence="3 4">
    <name type="scientific">Candidatus Dojkabacteria bacterium</name>
    <dbReference type="NCBI Taxonomy" id="2099670"/>
    <lineage>
        <taxon>Bacteria</taxon>
        <taxon>Candidatus Dojkabacteria</taxon>
    </lineage>
</organism>
<gene>
    <name evidence="3" type="ORF">KC685_01700</name>
</gene>
<keyword evidence="2" id="KW-1133">Transmembrane helix</keyword>
<feature type="region of interest" description="Disordered" evidence="1">
    <location>
        <begin position="1"/>
        <end position="91"/>
    </location>
</feature>
<dbReference type="AlphaFoldDB" id="A0A955I4R7"/>
<feature type="compositionally biased region" description="Low complexity" evidence="1">
    <location>
        <begin position="49"/>
        <end position="62"/>
    </location>
</feature>
<dbReference type="Proteomes" id="UP000741282">
    <property type="component" value="Unassembled WGS sequence"/>
</dbReference>
<feature type="transmembrane region" description="Helical" evidence="2">
    <location>
        <begin position="123"/>
        <end position="143"/>
    </location>
</feature>
<feature type="compositionally biased region" description="Polar residues" evidence="1">
    <location>
        <begin position="34"/>
        <end position="44"/>
    </location>
</feature>